<dbReference type="NCBIfam" id="TIGR03416">
    <property type="entry name" value="ABC_choXWV_perm"/>
    <property type="match status" value="1"/>
</dbReference>
<dbReference type="GO" id="GO:0005275">
    <property type="term" value="F:amine transmembrane transporter activity"/>
    <property type="evidence" value="ECO:0007669"/>
    <property type="project" value="TreeGrafter"/>
</dbReference>
<protein>
    <submittedName>
        <fullName evidence="9">Glycine betaine/proline transport system permease protein</fullName>
    </submittedName>
</protein>
<dbReference type="Proteomes" id="UP000219167">
    <property type="component" value="Unassembled WGS sequence"/>
</dbReference>
<evidence type="ECO:0000259" key="8">
    <source>
        <dbReference type="PROSITE" id="PS50928"/>
    </source>
</evidence>
<keyword evidence="2 7" id="KW-0813">Transport</keyword>
<dbReference type="Pfam" id="PF00528">
    <property type="entry name" value="BPD_transp_1"/>
    <property type="match status" value="1"/>
</dbReference>
<dbReference type="InterPro" id="IPR035906">
    <property type="entry name" value="MetI-like_sf"/>
</dbReference>
<keyword evidence="10" id="KW-1185">Reference proteome</keyword>
<evidence type="ECO:0000256" key="6">
    <source>
        <dbReference type="ARBA" id="ARBA00023136"/>
    </source>
</evidence>
<dbReference type="EMBL" id="OBQD01000009">
    <property type="protein sequence ID" value="SOC42168.1"/>
    <property type="molecule type" value="Genomic_DNA"/>
</dbReference>
<dbReference type="InterPro" id="IPR017784">
    <property type="entry name" value="ABC_transptr_choline_permease"/>
</dbReference>
<evidence type="ECO:0000256" key="3">
    <source>
        <dbReference type="ARBA" id="ARBA00022475"/>
    </source>
</evidence>
<dbReference type="FunFam" id="1.10.3720.10:FF:000001">
    <property type="entry name" value="Glycine betaine ABC transporter, permease"/>
    <property type="match status" value="1"/>
</dbReference>
<evidence type="ECO:0000313" key="10">
    <source>
        <dbReference type="Proteomes" id="UP000219167"/>
    </source>
</evidence>
<organism evidence="9 10">
    <name type="scientific">Rhizobium subbaraonis</name>
    <dbReference type="NCBI Taxonomy" id="908946"/>
    <lineage>
        <taxon>Bacteria</taxon>
        <taxon>Pseudomonadati</taxon>
        <taxon>Pseudomonadota</taxon>
        <taxon>Alphaproteobacteria</taxon>
        <taxon>Hyphomicrobiales</taxon>
        <taxon>Rhizobiaceae</taxon>
        <taxon>Rhizobium/Agrobacterium group</taxon>
        <taxon>Rhizobium</taxon>
    </lineage>
</organism>
<keyword evidence="4 7" id="KW-0812">Transmembrane</keyword>
<dbReference type="PANTHER" id="PTHR47737:SF1">
    <property type="entry name" value="GLYCINE BETAINE_PROLINE BETAINE TRANSPORT SYSTEM PERMEASE PROTEIN PROW"/>
    <property type="match status" value="1"/>
</dbReference>
<feature type="transmembrane region" description="Helical" evidence="7">
    <location>
        <begin position="82"/>
        <end position="99"/>
    </location>
</feature>
<keyword evidence="3" id="KW-1003">Cell membrane</keyword>
<evidence type="ECO:0000256" key="5">
    <source>
        <dbReference type="ARBA" id="ARBA00022989"/>
    </source>
</evidence>
<feature type="domain" description="ABC transmembrane type-1" evidence="8">
    <location>
        <begin position="102"/>
        <end position="281"/>
    </location>
</feature>
<comment type="subcellular location">
    <subcellularLocation>
        <location evidence="1 7">Cell membrane</location>
        <topology evidence="1 7">Multi-pass membrane protein</topology>
    </subcellularLocation>
</comment>
<feature type="transmembrane region" description="Helical" evidence="7">
    <location>
        <begin position="106"/>
        <end position="129"/>
    </location>
</feature>
<dbReference type="SUPFAM" id="SSF161098">
    <property type="entry name" value="MetI-like"/>
    <property type="match status" value="1"/>
</dbReference>
<dbReference type="PROSITE" id="PS50928">
    <property type="entry name" value="ABC_TM1"/>
    <property type="match status" value="1"/>
</dbReference>
<dbReference type="GO" id="GO:0015871">
    <property type="term" value="P:choline transport"/>
    <property type="evidence" value="ECO:0007669"/>
    <property type="project" value="TreeGrafter"/>
</dbReference>
<keyword evidence="5 7" id="KW-1133">Transmembrane helix</keyword>
<dbReference type="RefSeq" id="WP_097140819.1">
    <property type="nucleotide sequence ID" value="NZ_OBQD01000009.1"/>
</dbReference>
<evidence type="ECO:0000256" key="1">
    <source>
        <dbReference type="ARBA" id="ARBA00004651"/>
    </source>
</evidence>
<evidence type="ECO:0000256" key="4">
    <source>
        <dbReference type="ARBA" id="ARBA00022692"/>
    </source>
</evidence>
<evidence type="ECO:0000256" key="7">
    <source>
        <dbReference type="RuleBase" id="RU363032"/>
    </source>
</evidence>
<accession>A0A285UL96</accession>
<name>A0A285UL96_9HYPH</name>
<dbReference type="GO" id="GO:0043190">
    <property type="term" value="C:ATP-binding cassette (ABC) transporter complex"/>
    <property type="evidence" value="ECO:0007669"/>
    <property type="project" value="TreeGrafter"/>
</dbReference>
<keyword evidence="6 7" id="KW-0472">Membrane</keyword>
<gene>
    <name evidence="9" type="ORF">SAMN05892877_109235</name>
</gene>
<feature type="transmembrane region" description="Helical" evidence="7">
    <location>
        <begin position="229"/>
        <end position="252"/>
    </location>
</feature>
<dbReference type="OrthoDB" id="9815258at2"/>
<feature type="transmembrane region" description="Helical" evidence="7">
    <location>
        <begin position="59"/>
        <end position="76"/>
    </location>
</feature>
<reference evidence="9 10" key="1">
    <citation type="submission" date="2017-08" db="EMBL/GenBank/DDBJ databases">
        <authorList>
            <person name="de Groot N.N."/>
        </authorList>
    </citation>
    <scope>NUCLEOTIDE SEQUENCE [LARGE SCALE GENOMIC DNA]</scope>
    <source>
        <strain evidence="9 10">JC85</strain>
    </source>
</reference>
<evidence type="ECO:0000256" key="2">
    <source>
        <dbReference type="ARBA" id="ARBA00022448"/>
    </source>
</evidence>
<comment type="similarity">
    <text evidence="7">Belongs to the binding-protein-dependent transport system permease family.</text>
</comment>
<proteinExistence type="inferred from homology"/>
<dbReference type="GO" id="GO:0015226">
    <property type="term" value="F:carnitine transmembrane transporter activity"/>
    <property type="evidence" value="ECO:0007669"/>
    <property type="project" value="TreeGrafter"/>
</dbReference>
<dbReference type="Gene3D" id="1.10.3720.10">
    <property type="entry name" value="MetI-like"/>
    <property type="match status" value="1"/>
</dbReference>
<feature type="transmembrane region" description="Helical" evidence="7">
    <location>
        <begin position="149"/>
        <end position="176"/>
    </location>
</feature>
<feature type="transmembrane region" description="Helical" evidence="7">
    <location>
        <begin position="258"/>
        <end position="277"/>
    </location>
</feature>
<dbReference type="PANTHER" id="PTHR47737">
    <property type="entry name" value="GLYCINE BETAINE/PROLINE BETAINE TRANSPORT SYSTEM PERMEASE PROTEIN PROW"/>
    <property type="match status" value="1"/>
</dbReference>
<dbReference type="InterPro" id="IPR000515">
    <property type="entry name" value="MetI-like"/>
</dbReference>
<dbReference type="CDD" id="cd06261">
    <property type="entry name" value="TM_PBP2"/>
    <property type="match status" value="1"/>
</dbReference>
<sequence>MDWLTNIKLPIGPWAKSAVTWLTTNGKDLFDLLKVVLQAGIDAILFLMQGPFSSDQGRFAYALALIALITLLSWYLRRSLGVTLFTLLGLLLIVNQGYWKETTETLALVLAATGVSMAVGIPLGIAAARRPVFYAFLRPVLDLMQTIPTFVYLIPALILFGLGMVPGLIATVIFAIPAPIRLTRLGIISTPDSLVEAAQAFGATPSQVLRKVELPFATPQIMAGLTQTIMLSLSMVVIAALVGAKGLGVPVVRALNTVNISMGFEAGLCIVILAIILDRLFRSADEGEGA</sequence>
<dbReference type="GO" id="GO:0031460">
    <property type="term" value="P:glycine betaine transport"/>
    <property type="evidence" value="ECO:0007669"/>
    <property type="project" value="TreeGrafter"/>
</dbReference>
<dbReference type="AlphaFoldDB" id="A0A285UL96"/>
<evidence type="ECO:0000313" key="9">
    <source>
        <dbReference type="EMBL" id="SOC42168.1"/>
    </source>
</evidence>